<evidence type="ECO:0000256" key="9">
    <source>
        <dbReference type="ARBA" id="ARBA00022884"/>
    </source>
</evidence>
<dbReference type="GO" id="GO:0030422">
    <property type="term" value="P:siRNA processing"/>
    <property type="evidence" value="ECO:0007669"/>
    <property type="project" value="TreeGrafter"/>
</dbReference>
<protein>
    <recommendedName>
        <fullName evidence="3">Small RNA 2'-O-methyltransferase</fullName>
        <ecNumber evidence="11">2.1.1.386</ecNumber>
    </recommendedName>
</protein>
<reference evidence="13 14" key="1">
    <citation type="submission" date="2018-11" db="EMBL/GenBank/DDBJ databases">
        <authorList>
            <consortium name="Pathogen Informatics"/>
        </authorList>
    </citation>
    <scope>NUCLEOTIDE SEQUENCE [LARGE SCALE GENOMIC DNA]</scope>
</reference>
<keyword evidence="10" id="KW-0943">RNA-mediated gene silencing</keyword>
<evidence type="ECO:0000256" key="7">
    <source>
        <dbReference type="ARBA" id="ARBA00022723"/>
    </source>
</evidence>
<dbReference type="GO" id="GO:0005737">
    <property type="term" value="C:cytoplasm"/>
    <property type="evidence" value="ECO:0007669"/>
    <property type="project" value="TreeGrafter"/>
</dbReference>
<dbReference type="EC" id="2.1.1.386" evidence="11"/>
<evidence type="ECO:0000256" key="10">
    <source>
        <dbReference type="ARBA" id="ARBA00023158"/>
    </source>
</evidence>
<dbReference type="AlphaFoldDB" id="A0A183G0F6"/>
<accession>A0A3P8AT83</accession>
<keyword evidence="9" id="KW-0694">RNA-binding</keyword>
<dbReference type="GO" id="GO:0034587">
    <property type="term" value="P:piRNA processing"/>
    <property type="evidence" value="ECO:0007669"/>
    <property type="project" value="TreeGrafter"/>
</dbReference>
<reference evidence="15" key="2">
    <citation type="submission" date="2019-09" db="UniProtKB">
        <authorList>
            <consortium name="WormBaseParasite"/>
        </authorList>
    </citation>
    <scope>IDENTIFICATION</scope>
</reference>
<evidence type="ECO:0000256" key="4">
    <source>
        <dbReference type="ARBA" id="ARBA00022603"/>
    </source>
</evidence>
<dbReference type="EMBL" id="UZAH01028426">
    <property type="protein sequence ID" value="VDP00058.1"/>
    <property type="molecule type" value="Genomic_DNA"/>
</dbReference>
<dbReference type="Proteomes" id="UP000050761">
    <property type="component" value="Unassembled WGS sequence"/>
</dbReference>
<evidence type="ECO:0000256" key="3">
    <source>
        <dbReference type="ARBA" id="ARBA00021330"/>
    </source>
</evidence>
<dbReference type="WBParaSite" id="HPBE_0001457301-mRNA-1">
    <property type="protein sequence ID" value="HPBE_0001457301-mRNA-1"/>
    <property type="gene ID" value="HPBE_0001457301"/>
</dbReference>
<comment type="catalytic activity">
    <reaction evidence="12">
        <text>small RNA 3'-end nucleotide + S-adenosyl-L-methionine = small RNA 3'-end 2'-O-methylnucleotide + S-adenosyl-L-homocysteine + H(+)</text>
        <dbReference type="Rhea" id="RHEA:37887"/>
        <dbReference type="Rhea" id="RHEA-COMP:10415"/>
        <dbReference type="Rhea" id="RHEA-COMP:10416"/>
        <dbReference type="ChEBI" id="CHEBI:15378"/>
        <dbReference type="ChEBI" id="CHEBI:57856"/>
        <dbReference type="ChEBI" id="CHEBI:59789"/>
        <dbReference type="ChEBI" id="CHEBI:74896"/>
        <dbReference type="ChEBI" id="CHEBI:74898"/>
        <dbReference type="EC" id="2.1.1.386"/>
    </reaction>
</comment>
<keyword evidence="8" id="KW-0460">Magnesium</keyword>
<dbReference type="GO" id="GO:0003723">
    <property type="term" value="F:RNA binding"/>
    <property type="evidence" value="ECO:0007669"/>
    <property type="project" value="UniProtKB-KW"/>
</dbReference>
<evidence type="ECO:0000256" key="5">
    <source>
        <dbReference type="ARBA" id="ARBA00022679"/>
    </source>
</evidence>
<dbReference type="InterPro" id="IPR026610">
    <property type="entry name" value="Hen1"/>
</dbReference>
<proteinExistence type="inferred from homology"/>
<evidence type="ECO:0000256" key="6">
    <source>
        <dbReference type="ARBA" id="ARBA00022691"/>
    </source>
</evidence>
<evidence type="ECO:0000256" key="1">
    <source>
        <dbReference type="ARBA" id="ARBA00001946"/>
    </source>
</evidence>
<keyword evidence="6" id="KW-0949">S-adenosyl-L-methionine</keyword>
<accession>A0A183G0F6</accession>
<dbReference type="Gene3D" id="3.40.50.150">
    <property type="entry name" value="Vaccinia Virus protein VP39"/>
    <property type="match status" value="1"/>
</dbReference>
<name>A0A183G0F6_HELPZ</name>
<dbReference type="GO" id="GO:0090486">
    <property type="term" value="F:small RNA 2'-O-methyltransferase activity"/>
    <property type="evidence" value="ECO:0007669"/>
    <property type="project" value="UniProtKB-EC"/>
</dbReference>
<evidence type="ECO:0000256" key="8">
    <source>
        <dbReference type="ARBA" id="ARBA00022842"/>
    </source>
</evidence>
<dbReference type="PANTHER" id="PTHR21404:SF3">
    <property type="entry name" value="SMALL RNA 2'-O-METHYLTRANSFERASE"/>
    <property type="match status" value="1"/>
</dbReference>
<organism evidence="14 15">
    <name type="scientific">Heligmosomoides polygyrus</name>
    <name type="common">Parasitic roundworm</name>
    <dbReference type="NCBI Taxonomy" id="6339"/>
    <lineage>
        <taxon>Eukaryota</taxon>
        <taxon>Metazoa</taxon>
        <taxon>Ecdysozoa</taxon>
        <taxon>Nematoda</taxon>
        <taxon>Chromadorea</taxon>
        <taxon>Rhabditida</taxon>
        <taxon>Rhabditina</taxon>
        <taxon>Rhabditomorpha</taxon>
        <taxon>Strongyloidea</taxon>
        <taxon>Heligmosomidae</taxon>
        <taxon>Heligmosomoides</taxon>
    </lineage>
</organism>
<dbReference type="InterPro" id="IPR029063">
    <property type="entry name" value="SAM-dependent_MTases_sf"/>
</dbReference>
<dbReference type="GO" id="GO:0046872">
    <property type="term" value="F:metal ion binding"/>
    <property type="evidence" value="ECO:0007669"/>
    <property type="project" value="UniProtKB-KW"/>
</dbReference>
<evidence type="ECO:0000313" key="14">
    <source>
        <dbReference type="Proteomes" id="UP000050761"/>
    </source>
</evidence>
<keyword evidence="14" id="KW-1185">Reference proteome</keyword>
<dbReference type="PANTHER" id="PTHR21404">
    <property type="entry name" value="HEN1"/>
    <property type="match status" value="1"/>
</dbReference>
<evidence type="ECO:0000313" key="15">
    <source>
        <dbReference type="WBParaSite" id="HPBE_0001457301-mRNA-1"/>
    </source>
</evidence>
<evidence type="ECO:0000256" key="2">
    <source>
        <dbReference type="ARBA" id="ARBA00009026"/>
    </source>
</evidence>
<dbReference type="GO" id="GO:0005634">
    <property type="term" value="C:nucleus"/>
    <property type="evidence" value="ECO:0007669"/>
    <property type="project" value="TreeGrafter"/>
</dbReference>
<sequence>MALLGSLGIERVISVDIDEHEIAKGLKLLKFLTSVVLASLFILVEDLRHRWAKVFVVLSKEASALSCASNQQLRIEHIPLEDATRYVHSVLLNVQPQLFIISTPNHEYNEAFGLTNGEFRHADHKFEFTRQEFRNWLYRTLSDFNSTYEYVVKYIGNIQGEMVAKNSLFPLEREKAKQAFILWLEENPLLEDGLVKSGVGEFWRVGMTTLMDNIELPEQLKKNLNKKALVDVLRFQCNGKVICETFNGETYLNIPHSVTKEELINLMCSKN</sequence>
<evidence type="ECO:0000313" key="13">
    <source>
        <dbReference type="EMBL" id="VDP00058.1"/>
    </source>
</evidence>
<keyword evidence="7" id="KW-0479">Metal-binding</keyword>
<dbReference type="GO" id="GO:0001510">
    <property type="term" value="P:RNA methylation"/>
    <property type="evidence" value="ECO:0007669"/>
    <property type="project" value="InterPro"/>
</dbReference>
<evidence type="ECO:0000256" key="11">
    <source>
        <dbReference type="ARBA" id="ARBA00035025"/>
    </source>
</evidence>
<evidence type="ECO:0000256" key="12">
    <source>
        <dbReference type="ARBA" id="ARBA00048418"/>
    </source>
</evidence>
<keyword evidence="5" id="KW-0808">Transferase</keyword>
<dbReference type="OrthoDB" id="5863353at2759"/>
<comment type="similarity">
    <text evidence="2">Belongs to the methyltransferase superfamily. HEN1 family.</text>
</comment>
<comment type="cofactor">
    <cofactor evidence="1">
        <name>Mg(2+)</name>
        <dbReference type="ChEBI" id="CHEBI:18420"/>
    </cofactor>
</comment>
<keyword evidence="4" id="KW-0489">Methyltransferase</keyword>
<gene>
    <name evidence="13" type="ORF">HPBE_LOCUS14574</name>
</gene>